<feature type="domain" description="VWFA" evidence="4">
    <location>
        <begin position="83"/>
        <end position="253"/>
    </location>
</feature>
<accession>A0A7R7EJN4</accession>
<evidence type="ECO:0008006" key="7">
    <source>
        <dbReference type="Google" id="ProtNLM"/>
    </source>
</evidence>
<dbReference type="CDD" id="cd00198">
    <property type="entry name" value="vWFA"/>
    <property type="match status" value="1"/>
</dbReference>
<organism evidence="5 6">
    <name type="scientific">Anaeromicropila herbilytica</name>
    <dbReference type="NCBI Taxonomy" id="2785025"/>
    <lineage>
        <taxon>Bacteria</taxon>
        <taxon>Bacillati</taxon>
        <taxon>Bacillota</taxon>
        <taxon>Clostridia</taxon>
        <taxon>Lachnospirales</taxon>
        <taxon>Lachnospiraceae</taxon>
        <taxon>Anaeromicropila</taxon>
    </lineage>
</organism>
<gene>
    <name evidence="5" type="ORF">bsdtb5_12740</name>
</gene>
<feature type="chain" id="PRO_5032267685" description="FHA domain-containing protein" evidence="2">
    <location>
        <begin position="29"/>
        <end position="533"/>
    </location>
</feature>
<sequence>MRKAYKSIWKIFLVVFLFVLVTSNYVSASEQVNISQAETEDGQINIYINGVQDKIKKVNCLIASTPVSNITYTKINQYIGSVDTLLLIDDSESITKEERQRLSALILDYIDHKNSNESISIATYGTKLRYLCNYEKDRYEILKAFGKIQFKNQSSYLTDVIAKVTSDLQKRKETSLKRIIVFSDGFDNNENGITKEELYNKLENTSYPIYTIGCVHLDNKKELKELFALARLTQGKSYRFDKKTKVSEVRKSIENVKDYIRISINPENELQDGSIKTVELKVETLKNTYELHKDIRMNMAEKDTSLDIDKKVKATDKKPSHEEGIYLSKTMIIIIISVVVGLLILIIIGIIWWKHKKKEKKILSDINNKVKKPDIIISGGKNVSNQEYSSNIGRSFMSAGDELDKTVVLHQEDIFDKTIMLSPDQCLWSVKLKDIRNNRIFVKELRNELVIGRVGNSSDQAKIIIDYESSVSKRHCRIYLKESNVYIVDMGSSNHTFLNGVMLNDEQLLKDGDVIGVGNLSLEVALEKMEMEA</sequence>
<proteinExistence type="predicted"/>
<dbReference type="KEGG" id="ahb:bsdtb5_12740"/>
<dbReference type="SUPFAM" id="SSF53300">
    <property type="entry name" value="vWA-like"/>
    <property type="match status" value="1"/>
</dbReference>
<dbReference type="InterPro" id="IPR002035">
    <property type="entry name" value="VWF_A"/>
</dbReference>
<dbReference type="PANTHER" id="PTHR23308">
    <property type="entry name" value="NUCLEAR INHIBITOR OF PROTEIN PHOSPHATASE-1"/>
    <property type="match status" value="1"/>
</dbReference>
<dbReference type="InterPro" id="IPR036465">
    <property type="entry name" value="vWFA_dom_sf"/>
</dbReference>
<dbReference type="EMBL" id="AP024169">
    <property type="protein sequence ID" value="BCN29979.1"/>
    <property type="molecule type" value="Genomic_DNA"/>
</dbReference>
<keyword evidence="1" id="KW-1133">Transmembrane helix</keyword>
<dbReference type="InterPro" id="IPR000253">
    <property type="entry name" value="FHA_dom"/>
</dbReference>
<dbReference type="Pfam" id="PF13519">
    <property type="entry name" value="VWA_2"/>
    <property type="match status" value="1"/>
</dbReference>
<evidence type="ECO:0000259" key="4">
    <source>
        <dbReference type="PROSITE" id="PS50234"/>
    </source>
</evidence>
<keyword evidence="6" id="KW-1185">Reference proteome</keyword>
<dbReference type="InterPro" id="IPR050923">
    <property type="entry name" value="Cell_Proc_Reg/RNA_Proc"/>
</dbReference>
<evidence type="ECO:0000256" key="2">
    <source>
        <dbReference type="SAM" id="SignalP"/>
    </source>
</evidence>
<reference evidence="5 6" key="1">
    <citation type="submission" date="2020-11" db="EMBL/GenBank/DDBJ databases">
        <title>Draft genome sequencing of a Lachnospiraceae strain isolated from anoxic soil subjected to BSD treatment.</title>
        <authorList>
            <person name="Uek A."/>
            <person name="Tonouchi A."/>
        </authorList>
    </citation>
    <scope>NUCLEOTIDE SEQUENCE [LARGE SCALE GENOMIC DNA]</scope>
    <source>
        <strain evidence="5 6">TB5</strain>
    </source>
</reference>
<dbReference type="Gene3D" id="3.40.50.410">
    <property type="entry name" value="von Willebrand factor, type A domain"/>
    <property type="match status" value="1"/>
</dbReference>
<dbReference type="SMART" id="SM00240">
    <property type="entry name" value="FHA"/>
    <property type="match status" value="1"/>
</dbReference>
<feature type="signal peptide" evidence="2">
    <location>
        <begin position="1"/>
        <end position="28"/>
    </location>
</feature>
<feature type="transmembrane region" description="Helical" evidence="1">
    <location>
        <begin position="331"/>
        <end position="353"/>
    </location>
</feature>
<protein>
    <recommendedName>
        <fullName evidence="7">FHA domain-containing protein</fullName>
    </recommendedName>
</protein>
<keyword evidence="1" id="KW-0812">Transmembrane</keyword>
<keyword evidence="2" id="KW-0732">Signal</keyword>
<dbReference type="PROSITE" id="PS50006">
    <property type="entry name" value="FHA_DOMAIN"/>
    <property type="match status" value="1"/>
</dbReference>
<feature type="domain" description="FHA" evidence="3">
    <location>
        <begin position="449"/>
        <end position="503"/>
    </location>
</feature>
<dbReference type="InterPro" id="IPR008984">
    <property type="entry name" value="SMAD_FHA_dom_sf"/>
</dbReference>
<name>A0A7R7EJN4_9FIRM</name>
<keyword evidence="1" id="KW-0472">Membrane</keyword>
<evidence type="ECO:0000256" key="1">
    <source>
        <dbReference type="SAM" id="Phobius"/>
    </source>
</evidence>
<dbReference type="Gene3D" id="2.60.200.20">
    <property type="match status" value="1"/>
</dbReference>
<dbReference type="AlphaFoldDB" id="A0A7R7EJN4"/>
<dbReference type="SUPFAM" id="SSF49879">
    <property type="entry name" value="SMAD/FHA domain"/>
    <property type="match status" value="1"/>
</dbReference>
<evidence type="ECO:0000313" key="6">
    <source>
        <dbReference type="Proteomes" id="UP000595897"/>
    </source>
</evidence>
<dbReference type="Pfam" id="PF00498">
    <property type="entry name" value="FHA"/>
    <property type="match status" value="1"/>
</dbReference>
<dbReference type="SMART" id="SM00327">
    <property type="entry name" value="VWA"/>
    <property type="match status" value="1"/>
</dbReference>
<evidence type="ECO:0000259" key="3">
    <source>
        <dbReference type="PROSITE" id="PS50006"/>
    </source>
</evidence>
<dbReference type="Proteomes" id="UP000595897">
    <property type="component" value="Chromosome"/>
</dbReference>
<dbReference type="PROSITE" id="PS50234">
    <property type="entry name" value="VWFA"/>
    <property type="match status" value="1"/>
</dbReference>
<evidence type="ECO:0000313" key="5">
    <source>
        <dbReference type="EMBL" id="BCN29979.1"/>
    </source>
</evidence>
<dbReference type="CDD" id="cd00060">
    <property type="entry name" value="FHA"/>
    <property type="match status" value="1"/>
</dbReference>